<dbReference type="CDD" id="cd17324">
    <property type="entry name" value="MFS_NepI_like"/>
    <property type="match status" value="1"/>
</dbReference>
<feature type="transmembrane region" description="Helical" evidence="8">
    <location>
        <begin position="215"/>
        <end position="236"/>
    </location>
</feature>
<comment type="subcellular location">
    <subcellularLocation>
        <location evidence="1">Cell membrane</location>
        <topology evidence="1">Multi-pass membrane protein</topology>
    </subcellularLocation>
</comment>
<keyword evidence="7 8" id="KW-0472">Membrane</keyword>
<evidence type="ECO:0000256" key="6">
    <source>
        <dbReference type="ARBA" id="ARBA00022989"/>
    </source>
</evidence>
<evidence type="ECO:0000256" key="1">
    <source>
        <dbReference type="ARBA" id="ARBA00004651"/>
    </source>
</evidence>
<feature type="transmembrane region" description="Helical" evidence="8">
    <location>
        <begin position="248"/>
        <end position="269"/>
    </location>
</feature>
<dbReference type="PANTHER" id="PTHR43271">
    <property type="entry name" value="BLL2771 PROTEIN"/>
    <property type="match status" value="1"/>
</dbReference>
<evidence type="ECO:0000256" key="4">
    <source>
        <dbReference type="ARBA" id="ARBA00022475"/>
    </source>
</evidence>
<dbReference type="SUPFAM" id="SSF103473">
    <property type="entry name" value="MFS general substrate transporter"/>
    <property type="match status" value="1"/>
</dbReference>
<dbReference type="InterPro" id="IPR036259">
    <property type="entry name" value="MFS_trans_sf"/>
</dbReference>
<dbReference type="PROSITE" id="PS50850">
    <property type="entry name" value="MFS"/>
    <property type="match status" value="1"/>
</dbReference>
<evidence type="ECO:0000256" key="5">
    <source>
        <dbReference type="ARBA" id="ARBA00022692"/>
    </source>
</evidence>
<dbReference type="InterPro" id="IPR020846">
    <property type="entry name" value="MFS_dom"/>
</dbReference>
<evidence type="ECO:0000256" key="2">
    <source>
        <dbReference type="ARBA" id="ARBA00008335"/>
    </source>
</evidence>
<organism evidence="10 11">
    <name type="scientific">Psychromonas marina</name>
    <dbReference type="NCBI Taxonomy" id="88364"/>
    <lineage>
        <taxon>Bacteria</taxon>
        <taxon>Pseudomonadati</taxon>
        <taxon>Pseudomonadota</taxon>
        <taxon>Gammaproteobacteria</taxon>
        <taxon>Alteromonadales</taxon>
        <taxon>Psychromonadaceae</taxon>
        <taxon>Psychromonas</taxon>
    </lineage>
</organism>
<dbReference type="Gene3D" id="1.20.1250.20">
    <property type="entry name" value="MFS general substrate transporter like domains"/>
    <property type="match status" value="1"/>
</dbReference>
<sequence>MKNLTHYTRLVFSVCLCSVVTFSNIYWLQPLLPALQRSFDITLLGANLAMSAPLLGMGLGLLVFASISDSIGRRSILLVGMIAGLAVSLLLPVVENYTLFLTLRFIQGALLSVCPAVAIPLLGEELRKSWLPAAVGYYIAANTLGGISSRLIAGTGADLLGSWQATGYVIAAITAILFTIVFFIIPKQRHFSVQKFKLKNSLNTYFTHLQRPQLLLIYIIIGLAFGCFVNLFSYLMSVLEAAPYQLPSSLRSLIFVTFLGGTTSASLAGKFSKKHGQVAGIAMGIFIMIAANMLLSHSNLSVMIIGMIMISFGFFFCHAQASTLVSRSVKKGKGSAQALYSLFYYSGASLGVFFIAPFYEQWGWQGVIASTTTALIICLGLLALYQVKFTTHHKLITPST</sequence>
<dbReference type="Proteomes" id="UP001157353">
    <property type="component" value="Unassembled WGS sequence"/>
</dbReference>
<evidence type="ECO:0000313" key="11">
    <source>
        <dbReference type="Proteomes" id="UP001157353"/>
    </source>
</evidence>
<feature type="transmembrane region" description="Helical" evidence="8">
    <location>
        <begin position="338"/>
        <end position="356"/>
    </location>
</feature>
<evidence type="ECO:0000313" key="10">
    <source>
        <dbReference type="EMBL" id="GLS89513.1"/>
    </source>
</evidence>
<evidence type="ECO:0000256" key="8">
    <source>
        <dbReference type="SAM" id="Phobius"/>
    </source>
</evidence>
<feature type="domain" description="Major facilitator superfamily (MFS) profile" evidence="9">
    <location>
        <begin position="10"/>
        <end position="392"/>
    </location>
</feature>
<accession>A0ABQ6DWY8</accession>
<dbReference type="PANTHER" id="PTHR43271:SF1">
    <property type="entry name" value="INNER MEMBRANE TRANSPORT PROTEIN YNFM"/>
    <property type="match status" value="1"/>
</dbReference>
<keyword evidence="4" id="KW-1003">Cell membrane</keyword>
<dbReference type="RefSeq" id="WP_284202628.1">
    <property type="nucleotide sequence ID" value="NZ_BSPQ01000001.1"/>
</dbReference>
<feature type="transmembrane region" description="Helical" evidence="8">
    <location>
        <begin position="100"/>
        <end position="123"/>
    </location>
</feature>
<comment type="similarity">
    <text evidence="2">Belongs to the major facilitator superfamily.</text>
</comment>
<feature type="transmembrane region" description="Helical" evidence="8">
    <location>
        <begin position="7"/>
        <end position="29"/>
    </location>
</feature>
<feature type="transmembrane region" description="Helical" evidence="8">
    <location>
        <begin position="276"/>
        <end position="294"/>
    </location>
</feature>
<feature type="transmembrane region" description="Helical" evidence="8">
    <location>
        <begin position="135"/>
        <end position="153"/>
    </location>
</feature>
<dbReference type="InterPro" id="IPR011701">
    <property type="entry name" value="MFS"/>
</dbReference>
<protein>
    <submittedName>
        <fullName evidence="10">MFS transporter</fullName>
    </submittedName>
</protein>
<reference evidence="11" key="1">
    <citation type="journal article" date="2019" name="Int. J. Syst. Evol. Microbiol.">
        <title>The Global Catalogue of Microorganisms (GCM) 10K type strain sequencing project: providing services to taxonomists for standard genome sequencing and annotation.</title>
        <authorList>
            <consortium name="The Broad Institute Genomics Platform"/>
            <consortium name="The Broad Institute Genome Sequencing Center for Infectious Disease"/>
            <person name="Wu L."/>
            <person name="Ma J."/>
        </authorList>
    </citation>
    <scope>NUCLEOTIDE SEQUENCE [LARGE SCALE GENOMIC DNA]</scope>
    <source>
        <strain evidence="11">NBRC 103166</strain>
    </source>
</reference>
<feature type="transmembrane region" description="Helical" evidence="8">
    <location>
        <begin position="76"/>
        <end position="94"/>
    </location>
</feature>
<evidence type="ECO:0000259" key="9">
    <source>
        <dbReference type="PROSITE" id="PS50850"/>
    </source>
</evidence>
<dbReference type="Pfam" id="PF07690">
    <property type="entry name" value="MFS_1"/>
    <property type="match status" value="1"/>
</dbReference>
<evidence type="ECO:0000256" key="7">
    <source>
        <dbReference type="ARBA" id="ARBA00023136"/>
    </source>
</evidence>
<feature type="transmembrane region" description="Helical" evidence="8">
    <location>
        <begin position="362"/>
        <end position="385"/>
    </location>
</feature>
<gene>
    <name evidence="10" type="ORF">GCM10007916_05800</name>
</gene>
<feature type="transmembrane region" description="Helical" evidence="8">
    <location>
        <begin position="300"/>
        <end position="317"/>
    </location>
</feature>
<proteinExistence type="inferred from homology"/>
<keyword evidence="5 8" id="KW-0812">Transmembrane</keyword>
<comment type="caution">
    <text evidence="10">The sequence shown here is derived from an EMBL/GenBank/DDBJ whole genome shotgun (WGS) entry which is preliminary data.</text>
</comment>
<feature type="transmembrane region" description="Helical" evidence="8">
    <location>
        <begin position="41"/>
        <end position="64"/>
    </location>
</feature>
<feature type="transmembrane region" description="Helical" evidence="8">
    <location>
        <begin position="165"/>
        <end position="185"/>
    </location>
</feature>
<evidence type="ECO:0000256" key="3">
    <source>
        <dbReference type="ARBA" id="ARBA00022448"/>
    </source>
</evidence>
<keyword evidence="6 8" id="KW-1133">Transmembrane helix</keyword>
<keyword evidence="3" id="KW-0813">Transport</keyword>
<dbReference type="EMBL" id="BSPQ01000001">
    <property type="protein sequence ID" value="GLS89513.1"/>
    <property type="molecule type" value="Genomic_DNA"/>
</dbReference>
<name>A0ABQ6DWY8_9GAMM</name>
<keyword evidence="11" id="KW-1185">Reference proteome</keyword>